<dbReference type="OrthoDB" id="1903418at2"/>
<evidence type="ECO:0000313" key="5">
    <source>
        <dbReference type="Proteomes" id="UP000014160"/>
    </source>
</evidence>
<dbReference type="InterPro" id="IPR036390">
    <property type="entry name" value="WH_DNA-bd_sf"/>
</dbReference>
<comment type="caution">
    <text evidence="2">The sequence shown here is derived from an EMBL/GenBank/DDBJ whole genome shotgun (WGS) entry which is preliminary data.</text>
</comment>
<dbReference type="HOGENOM" id="CLU_089258_7_0_9"/>
<dbReference type="AlphaFoldDB" id="R2VCT6"/>
<proteinExistence type="predicted"/>
<dbReference type="PANTHER" id="PTHR33169:SF14">
    <property type="entry name" value="TRANSCRIPTIONAL REGULATOR RV3488"/>
    <property type="match status" value="1"/>
</dbReference>
<dbReference type="EMBL" id="ASWH01000001">
    <property type="protein sequence ID" value="EOW81962.1"/>
    <property type="molecule type" value="Genomic_DNA"/>
</dbReference>
<dbReference type="Pfam" id="PF03551">
    <property type="entry name" value="PadR"/>
    <property type="match status" value="1"/>
</dbReference>
<dbReference type="PATRIC" id="fig|1158614.3.peg.2699"/>
<dbReference type="SUPFAM" id="SSF46785">
    <property type="entry name" value="Winged helix' DNA-binding domain"/>
    <property type="match status" value="1"/>
</dbReference>
<gene>
    <name evidence="3" type="ORF">I592_01263</name>
    <name evidence="2" type="ORF">UKC_02703</name>
</gene>
<evidence type="ECO:0000313" key="3">
    <source>
        <dbReference type="EMBL" id="EOW81962.1"/>
    </source>
</evidence>
<evidence type="ECO:0000259" key="1">
    <source>
        <dbReference type="Pfam" id="PF03551"/>
    </source>
</evidence>
<dbReference type="Proteomes" id="UP000014160">
    <property type="component" value="Unassembled WGS sequence"/>
</dbReference>
<dbReference type="InterPro" id="IPR036388">
    <property type="entry name" value="WH-like_DNA-bd_sf"/>
</dbReference>
<reference evidence="3 5" key="2">
    <citation type="submission" date="2013-03" db="EMBL/GenBank/DDBJ databases">
        <title>The Genome Sequence of Enterococcus gilvus ATCC BAA-350 (PacBio/Illumina hybrid assembly).</title>
        <authorList>
            <consortium name="The Broad Institute Genomics Platform"/>
            <consortium name="The Broad Institute Genome Sequencing Center for Infectious Disease"/>
            <person name="Earl A."/>
            <person name="Russ C."/>
            <person name="Gilmore M."/>
            <person name="Surin D."/>
            <person name="Walker B."/>
            <person name="Young S."/>
            <person name="Zeng Q."/>
            <person name="Gargeya S."/>
            <person name="Fitzgerald M."/>
            <person name="Haas B."/>
            <person name="Abouelleil A."/>
            <person name="Allen A.W."/>
            <person name="Alvarado L."/>
            <person name="Arachchi H.M."/>
            <person name="Berlin A.M."/>
            <person name="Chapman S.B."/>
            <person name="Gainer-Dewar J."/>
            <person name="Goldberg J."/>
            <person name="Griggs A."/>
            <person name="Gujja S."/>
            <person name="Hansen M."/>
            <person name="Howarth C."/>
            <person name="Imamovic A."/>
            <person name="Ireland A."/>
            <person name="Larimer J."/>
            <person name="McCowan C."/>
            <person name="Murphy C."/>
            <person name="Pearson M."/>
            <person name="Poon T.W."/>
            <person name="Priest M."/>
            <person name="Roberts A."/>
            <person name="Saif S."/>
            <person name="Shea T."/>
            <person name="Sisk P."/>
            <person name="Sykes S."/>
            <person name="Wortman J."/>
            <person name="Nusbaum C."/>
            <person name="Birren B."/>
        </authorList>
    </citation>
    <scope>NUCLEOTIDE SEQUENCE [LARGE SCALE GENOMIC DNA]</scope>
    <source>
        <strain evidence="3 5">ATCC BAA-350</strain>
    </source>
</reference>
<dbReference type="InterPro" id="IPR052509">
    <property type="entry name" value="Metal_resp_DNA-bind_regulator"/>
</dbReference>
<sequence length="177" mass="21313">MIPLLILGLLQEMPESYGYELLAEMKANYFQYFVRFTKGSFYYNIQQLEEKRMIEKVQSTERPEEKEKNRYVLTELGKNEFKRLFYKYGSKSEPITFPFYTSMLFANQRRPDEIQQLLQTQIQQTKEKIRLIDDALSSSKQLHSNFAKMMENSKRHHEVNLEWFQEQLVDSLKKPSE</sequence>
<dbReference type="RefSeq" id="WP_010781075.1">
    <property type="nucleotide sequence ID" value="NZ_ASWH01000001.1"/>
</dbReference>
<dbReference type="Proteomes" id="UP000013750">
    <property type="component" value="Unassembled WGS sequence"/>
</dbReference>
<dbReference type="PANTHER" id="PTHR33169">
    <property type="entry name" value="PADR-FAMILY TRANSCRIPTIONAL REGULATOR"/>
    <property type="match status" value="1"/>
</dbReference>
<dbReference type="InterPro" id="IPR005149">
    <property type="entry name" value="Tscrpt_reg_PadR_N"/>
</dbReference>
<dbReference type="Gene3D" id="1.10.10.10">
    <property type="entry name" value="Winged helix-like DNA-binding domain superfamily/Winged helix DNA-binding domain"/>
    <property type="match status" value="1"/>
</dbReference>
<accession>R2VCT6</accession>
<protein>
    <recommendedName>
        <fullName evidence="1">Transcription regulator PadR N-terminal domain-containing protein</fullName>
    </recommendedName>
</protein>
<dbReference type="EMBL" id="AJDQ01000008">
    <property type="protein sequence ID" value="EOI55495.1"/>
    <property type="molecule type" value="Genomic_DNA"/>
</dbReference>
<evidence type="ECO:0000313" key="2">
    <source>
        <dbReference type="EMBL" id="EOI55495.1"/>
    </source>
</evidence>
<dbReference type="eggNOG" id="COG1695">
    <property type="taxonomic scope" value="Bacteria"/>
</dbReference>
<name>R2VCT6_9ENTE</name>
<feature type="domain" description="Transcription regulator PadR N-terminal" evidence="1">
    <location>
        <begin position="6"/>
        <end position="82"/>
    </location>
</feature>
<reference evidence="2 4" key="1">
    <citation type="submission" date="2013-02" db="EMBL/GenBank/DDBJ databases">
        <title>The Genome Sequence of Enterococcus gilvus ATCC BAA-350.</title>
        <authorList>
            <consortium name="The Broad Institute Genome Sequencing Platform"/>
            <consortium name="The Broad Institute Genome Sequencing Center for Infectious Disease"/>
            <person name="Earl A.M."/>
            <person name="Gilmore M.S."/>
            <person name="Lebreton F."/>
            <person name="Walker B."/>
            <person name="Young S.K."/>
            <person name="Zeng Q."/>
            <person name="Gargeya S."/>
            <person name="Fitzgerald M."/>
            <person name="Haas B."/>
            <person name="Abouelleil A."/>
            <person name="Alvarado L."/>
            <person name="Arachchi H.M."/>
            <person name="Berlin A.M."/>
            <person name="Chapman S.B."/>
            <person name="Dewar J."/>
            <person name="Goldberg J."/>
            <person name="Griggs A."/>
            <person name="Gujja S."/>
            <person name="Hansen M."/>
            <person name="Howarth C."/>
            <person name="Imamovic A."/>
            <person name="Larimer J."/>
            <person name="McCowan C."/>
            <person name="Murphy C."/>
            <person name="Neiman D."/>
            <person name="Pearson M."/>
            <person name="Priest M."/>
            <person name="Roberts A."/>
            <person name="Saif S."/>
            <person name="Shea T."/>
            <person name="Sisk P."/>
            <person name="Sykes S."/>
            <person name="Wortman J."/>
            <person name="Nusbaum C."/>
            <person name="Birren B."/>
        </authorList>
    </citation>
    <scope>NUCLEOTIDE SEQUENCE [LARGE SCALE GENOMIC DNA]</scope>
    <source>
        <strain evidence="2 4">ATCC BAA-350</strain>
    </source>
</reference>
<keyword evidence="5" id="KW-1185">Reference proteome</keyword>
<organism evidence="2 4">
    <name type="scientific">Enterococcus gilvus ATCC BAA-350</name>
    <dbReference type="NCBI Taxonomy" id="1158614"/>
    <lineage>
        <taxon>Bacteria</taxon>
        <taxon>Bacillati</taxon>
        <taxon>Bacillota</taxon>
        <taxon>Bacilli</taxon>
        <taxon>Lactobacillales</taxon>
        <taxon>Enterococcaceae</taxon>
        <taxon>Enterococcus</taxon>
    </lineage>
</organism>
<evidence type="ECO:0000313" key="4">
    <source>
        <dbReference type="Proteomes" id="UP000013750"/>
    </source>
</evidence>